<gene>
    <name evidence="2" type="ORF">MRATA1EN1_LOCUS2246</name>
</gene>
<evidence type="ECO:0000256" key="1">
    <source>
        <dbReference type="SAM" id="MobiDB-lite"/>
    </source>
</evidence>
<dbReference type="Proteomes" id="UP001176941">
    <property type="component" value="Chromosome 10"/>
</dbReference>
<accession>A0ABN8Y0D1</accession>
<dbReference type="EMBL" id="OX459946">
    <property type="protein sequence ID" value="CAI9153284.1"/>
    <property type="molecule type" value="Genomic_DNA"/>
</dbReference>
<organism evidence="2 3">
    <name type="scientific">Rangifer tarandus platyrhynchus</name>
    <name type="common">Svalbard reindeer</name>
    <dbReference type="NCBI Taxonomy" id="3082113"/>
    <lineage>
        <taxon>Eukaryota</taxon>
        <taxon>Metazoa</taxon>
        <taxon>Chordata</taxon>
        <taxon>Craniata</taxon>
        <taxon>Vertebrata</taxon>
        <taxon>Euteleostomi</taxon>
        <taxon>Mammalia</taxon>
        <taxon>Eutheria</taxon>
        <taxon>Laurasiatheria</taxon>
        <taxon>Artiodactyla</taxon>
        <taxon>Ruminantia</taxon>
        <taxon>Pecora</taxon>
        <taxon>Cervidae</taxon>
        <taxon>Odocoileinae</taxon>
        <taxon>Rangifer</taxon>
    </lineage>
</organism>
<evidence type="ECO:0000313" key="2">
    <source>
        <dbReference type="EMBL" id="CAI9153284.1"/>
    </source>
</evidence>
<reference evidence="2" key="1">
    <citation type="submission" date="2023-04" db="EMBL/GenBank/DDBJ databases">
        <authorList>
            <consortium name="ELIXIR-Norway"/>
        </authorList>
    </citation>
    <scope>NUCLEOTIDE SEQUENCE [LARGE SCALE GENOMIC DNA]</scope>
</reference>
<sequence length="138" mass="14246">MPRSLGVPFRGMGKLRATPGQEAADGEAPAAALTCSDPRLHARSRGPGAANDTVVVNSRLQAGRAHPAGRFRPPHVTPRGGEGGEGGQDPPPSRPRPVTVLEFAGLADTLISASPLSISLLTDLRLLKLRSASTSPAF</sequence>
<protein>
    <submittedName>
        <fullName evidence="2">Uncharacterized protein</fullName>
    </submittedName>
</protein>
<feature type="region of interest" description="Disordered" evidence="1">
    <location>
        <begin position="1"/>
        <end position="98"/>
    </location>
</feature>
<proteinExistence type="predicted"/>
<name>A0ABN8Y0D1_RANTA</name>
<keyword evidence="3" id="KW-1185">Reference proteome</keyword>
<feature type="compositionally biased region" description="Low complexity" evidence="1">
    <location>
        <begin position="19"/>
        <end position="32"/>
    </location>
</feature>
<evidence type="ECO:0000313" key="3">
    <source>
        <dbReference type="Proteomes" id="UP001176941"/>
    </source>
</evidence>